<dbReference type="GO" id="GO:0015074">
    <property type="term" value="P:DNA integration"/>
    <property type="evidence" value="ECO:0007669"/>
    <property type="project" value="UniProtKB-KW"/>
</dbReference>
<dbReference type="Gene3D" id="1.10.443.10">
    <property type="entry name" value="Intergrase catalytic core"/>
    <property type="match status" value="1"/>
</dbReference>
<sequence>MARLVKRGNSWQYEISYKKDDGKYTKIRKSGFKTKGEAKDAANELEYNLNKGLKGDRKNLLLSDYFEDWMQLYKEGTVSPITYRKYEDTLMNIKKYMPAVLISDLDRVGYQRFLNKYAKDHVKSTVIKFNNHIRASLKDAVEEGLIPFDPTRKAVIKGKDSLKPKEDKYLDYDQFKSLMKLVEENLSAQYSSPMLVLVAGATGMRFAELLGLTWEDIDFEDQIITINKTWNYKLNEWGKTKNETSNRKISIDNHTIDLLKKFKINQKELFENFEVKNPHNFVFF</sequence>
<organism evidence="6 7">
    <name type="scientific">Enterococcus lactis</name>
    <dbReference type="NCBI Taxonomy" id="357441"/>
    <lineage>
        <taxon>Bacteria</taxon>
        <taxon>Bacillati</taxon>
        <taxon>Bacillota</taxon>
        <taxon>Bacilli</taxon>
        <taxon>Lactobacillales</taxon>
        <taxon>Enterococcaceae</taxon>
        <taxon>Enterococcus</taxon>
    </lineage>
</organism>
<keyword evidence="7" id="KW-1185">Reference proteome</keyword>
<dbReference type="Pfam" id="PF13102">
    <property type="entry name" value="Phage_int_SAM_5"/>
    <property type="match status" value="1"/>
</dbReference>
<dbReference type="GO" id="GO:0003677">
    <property type="term" value="F:DNA binding"/>
    <property type="evidence" value="ECO:0007669"/>
    <property type="project" value="UniProtKB-KW"/>
</dbReference>
<evidence type="ECO:0000256" key="4">
    <source>
        <dbReference type="ARBA" id="ARBA00023172"/>
    </source>
</evidence>
<protein>
    <submittedName>
        <fullName evidence="6">Tyrosine-type recombinase/integrase</fullName>
    </submittedName>
</protein>
<dbReference type="CDD" id="cd01189">
    <property type="entry name" value="INT_ICEBs1_C_like"/>
    <property type="match status" value="1"/>
</dbReference>
<dbReference type="PROSITE" id="PS51898">
    <property type="entry name" value="TYR_RECOMBINASE"/>
    <property type="match status" value="1"/>
</dbReference>
<dbReference type="Gene3D" id="1.10.150.130">
    <property type="match status" value="1"/>
</dbReference>
<dbReference type="InterPro" id="IPR050808">
    <property type="entry name" value="Phage_Integrase"/>
</dbReference>
<dbReference type="InterPro" id="IPR013762">
    <property type="entry name" value="Integrase-like_cat_sf"/>
</dbReference>
<dbReference type="GO" id="GO:0006310">
    <property type="term" value="P:DNA recombination"/>
    <property type="evidence" value="ECO:0007669"/>
    <property type="project" value="UniProtKB-KW"/>
</dbReference>
<dbReference type="Proteomes" id="UP001238215">
    <property type="component" value="Unassembled WGS sequence"/>
</dbReference>
<evidence type="ECO:0000256" key="2">
    <source>
        <dbReference type="ARBA" id="ARBA00022908"/>
    </source>
</evidence>
<dbReference type="InterPro" id="IPR010998">
    <property type="entry name" value="Integrase_recombinase_N"/>
</dbReference>
<feature type="domain" description="Tyr recombinase" evidence="5">
    <location>
        <begin position="165"/>
        <end position="284"/>
    </location>
</feature>
<keyword evidence="2" id="KW-0229">DNA integration</keyword>
<comment type="caution">
    <text evidence="6">The sequence shown here is derived from an EMBL/GenBank/DDBJ whole genome shotgun (WGS) entry which is preliminary data.</text>
</comment>
<dbReference type="InterPro" id="IPR011010">
    <property type="entry name" value="DNA_brk_join_enz"/>
</dbReference>
<dbReference type="RefSeq" id="WP_306403423.1">
    <property type="nucleotide sequence ID" value="NZ_JAVBZS010000234.1"/>
</dbReference>
<comment type="similarity">
    <text evidence="1">Belongs to the 'phage' integrase family.</text>
</comment>
<dbReference type="AlphaFoldDB" id="A0AAJ1SNG1"/>
<evidence type="ECO:0000313" key="7">
    <source>
        <dbReference type="Proteomes" id="UP001238215"/>
    </source>
</evidence>
<gene>
    <name evidence="6" type="ORF">RAN64_16285</name>
</gene>
<feature type="non-terminal residue" evidence="6">
    <location>
        <position position="284"/>
    </location>
</feature>
<accession>A0AAJ1SNG1</accession>
<evidence type="ECO:0000256" key="1">
    <source>
        <dbReference type="ARBA" id="ARBA00008857"/>
    </source>
</evidence>
<evidence type="ECO:0000259" key="5">
    <source>
        <dbReference type="PROSITE" id="PS51898"/>
    </source>
</evidence>
<keyword evidence="4" id="KW-0233">DNA recombination</keyword>
<dbReference type="InterPro" id="IPR028259">
    <property type="entry name" value="AP2-like_int_N"/>
</dbReference>
<keyword evidence="3" id="KW-0238">DNA-binding</keyword>
<dbReference type="Pfam" id="PF14657">
    <property type="entry name" value="Arm-DNA-bind_4"/>
    <property type="match status" value="1"/>
</dbReference>
<reference evidence="6 7" key="1">
    <citation type="submission" date="2023-08" db="EMBL/GenBank/DDBJ databases">
        <title>Whole genome sequencing of Enterococcus.</title>
        <authorList>
            <person name="Kaptchouang Tchatchouang C.D."/>
            <person name="Ateba C.N."/>
        </authorList>
    </citation>
    <scope>NUCLEOTIDE SEQUENCE [LARGE SCALE GENOMIC DNA]</scope>
    <source>
        <strain evidence="6 7">ENT3_CNKT_NWU</strain>
    </source>
</reference>
<dbReference type="Pfam" id="PF00589">
    <property type="entry name" value="Phage_integrase"/>
    <property type="match status" value="1"/>
</dbReference>
<evidence type="ECO:0000256" key="3">
    <source>
        <dbReference type="ARBA" id="ARBA00023125"/>
    </source>
</evidence>
<proteinExistence type="inferred from homology"/>
<evidence type="ECO:0000313" key="6">
    <source>
        <dbReference type="EMBL" id="MDP8591499.1"/>
    </source>
</evidence>
<dbReference type="InterPro" id="IPR002104">
    <property type="entry name" value="Integrase_catalytic"/>
</dbReference>
<dbReference type="EMBL" id="JAVBZS010000234">
    <property type="protein sequence ID" value="MDP8591499.1"/>
    <property type="molecule type" value="Genomic_DNA"/>
</dbReference>
<dbReference type="PANTHER" id="PTHR30629">
    <property type="entry name" value="PROPHAGE INTEGRASE"/>
    <property type="match status" value="1"/>
</dbReference>
<dbReference type="InterPro" id="IPR025269">
    <property type="entry name" value="SAM-like_dom"/>
</dbReference>
<name>A0AAJ1SNG1_9ENTE</name>
<dbReference type="SUPFAM" id="SSF56349">
    <property type="entry name" value="DNA breaking-rejoining enzymes"/>
    <property type="match status" value="1"/>
</dbReference>
<dbReference type="PANTHER" id="PTHR30629:SF2">
    <property type="entry name" value="PROPHAGE INTEGRASE INTS-RELATED"/>
    <property type="match status" value="1"/>
</dbReference>